<keyword evidence="2" id="KW-0963">Cytoplasm</keyword>
<dbReference type="GO" id="GO:0005737">
    <property type="term" value="C:cytoplasm"/>
    <property type="evidence" value="ECO:0007669"/>
    <property type="project" value="UniProtKB-SubCell"/>
</dbReference>
<dbReference type="Gene3D" id="1.10.10.580">
    <property type="entry name" value="Structural maintenance of chromosome 1. Chain E"/>
    <property type="match status" value="1"/>
</dbReference>
<comment type="subunit">
    <text evidence="2">Component of a cohesin-like complex composed of ScpA, ScpB and the Smc homodimer, in which ScpA and ScpB bind to the head domain of Smc. The presence of the three proteins is required for the association of the complex with DNA.</text>
</comment>
<reference evidence="3 4" key="1">
    <citation type="submission" date="2020-06" db="EMBL/GenBank/DDBJ databases">
        <title>Dysbiosis in marine aquaculture revealed through microbiome analysis: reverse ecology for environmental sustainability.</title>
        <authorList>
            <person name="Haro-Moreno J.M."/>
            <person name="Coutinho F.H."/>
            <person name="Zaragoza-Solas A."/>
            <person name="Picazo A."/>
            <person name="Almagro-Moreno S."/>
            <person name="Lopez-Perez M."/>
        </authorList>
    </citation>
    <scope>NUCLEOTIDE SEQUENCE [LARGE SCALE GENOMIC DNA]</scope>
    <source>
        <strain evidence="3">MCMED-G42</strain>
    </source>
</reference>
<comment type="caution">
    <text evidence="3">The sequence shown here is derived from an EMBL/GenBank/DDBJ whole genome shotgun (WGS) entry which is preliminary data.</text>
</comment>
<sequence length="267" mass="30661">MINSTQTQLEIPMVMGQPYETLPDDLFIPPNALELFLESFSGPMDLLLYLIKKENINILELDVAEITEQYIQYIELMDILKFELAAEYLVMAATLAEIKSRMMLPREENEEEEDDPKLALIKRLQEYQRYKAASENLAALPRVDRDFFIASSALPKIKTEIPSLDLKPEDLRDIFFEVISRPDLKSDHLIDFEELSTQERIQIILDILSKRNIISFSKTLKKSEGRQGVVVTLLASLELAKDGHLELIQNESNEIFLKSKGRIGNES</sequence>
<evidence type="ECO:0000256" key="1">
    <source>
        <dbReference type="ARBA" id="ARBA00044777"/>
    </source>
</evidence>
<dbReference type="Proteomes" id="UP000585327">
    <property type="component" value="Unassembled WGS sequence"/>
</dbReference>
<accession>A0A838YGV1</accession>
<dbReference type="GO" id="GO:0051301">
    <property type="term" value="P:cell division"/>
    <property type="evidence" value="ECO:0007669"/>
    <property type="project" value="UniProtKB-KW"/>
</dbReference>
<proteinExistence type="inferred from homology"/>
<dbReference type="PANTHER" id="PTHR33969:SF2">
    <property type="entry name" value="SEGREGATION AND CONDENSATION PROTEIN A"/>
    <property type="match status" value="1"/>
</dbReference>
<keyword evidence="2" id="KW-0159">Chromosome partition</keyword>
<dbReference type="EMBL" id="JACETM010000024">
    <property type="protein sequence ID" value="MBA4724137.1"/>
    <property type="molecule type" value="Genomic_DNA"/>
</dbReference>
<organism evidence="3 4">
    <name type="scientific">SAR86 cluster bacterium</name>
    <dbReference type="NCBI Taxonomy" id="2030880"/>
    <lineage>
        <taxon>Bacteria</taxon>
        <taxon>Pseudomonadati</taxon>
        <taxon>Pseudomonadota</taxon>
        <taxon>Gammaproteobacteria</taxon>
        <taxon>SAR86 cluster</taxon>
    </lineage>
</organism>
<dbReference type="Gene3D" id="6.10.250.2410">
    <property type="match status" value="1"/>
</dbReference>
<dbReference type="GO" id="GO:0007059">
    <property type="term" value="P:chromosome segregation"/>
    <property type="evidence" value="ECO:0007669"/>
    <property type="project" value="UniProtKB-UniRule"/>
</dbReference>
<comment type="subcellular location">
    <subcellularLocation>
        <location evidence="2">Cytoplasm</location>
    </subcellularLocation>
    <text evidence="2">Associated with two foci at the outer edges of the nucleoid region in young cells, and at four foci within both cell halves in older cells.</text>
</comment>
<dbReference type="Pfam" id="PF02616">
    <property type="entry name" value="SMC_ScpA"/>
    <property type="match status" value="1"/>
</dbReference>
<keyword evidence="2" id="KW-0131">Cell cycle</keyword>
<dbReference type="InterPro" id="IPR003768">
    <property type="entry name" value="ScpA"/>
</dbReference>
<gene>
    <name evidence="2" type="primary">scpA</name>
    <name evidence="3" type="ORF">H2021_02855</name>
</gene>
<protein>
    <recommendedName>
        <fullName evidence="1 2">Segregation and condensation protein A</fullName>
    </recommendedName>
</protein>
<comment type="function">
    <text evidence="2">Participates in chromosomal partition during cell division. May act via the formation of a condensin-like complex containing Smc and ScpB that pull DNA away from mid-cell into both cell halves.</text>
</comment>
<keyword evidence="2" id="KW-0132">Cell division</keyword>
<dbReference type="InterPro" id="IPR023093">
    <property type="entry name" value="ScpA-like_C"/>
</dbReference>
<dbReference type="GO" id="GO:0006260">
    <property type="term" value="P:DNA replication"/>
    <property type="evidence" value="ECO:0007669"/>
    <property type="project" value="UniProtKB-UniRule"/>
</dbReference>
<evidence type="ECO:0000313" key="3">
    <source>
        <dbReference type="EMBL" id="MBA4724137.1"/>
    </source>
</evidence>
<dbReference type="HAMAP" id="MF_01805">
    <property type="entry name" value="ScpA"/>
    <property type="match status" value="1"/>
</dbReference>
<evidence type="ECO:0000313" key="4">
    <source>
        <dbReference type="Proteomes" id="UP000585327"/>
    </source>
</evidence>
<comment type="similarity">
    <text evidence="2">Belongs to the ScpA family.</text>
</comment>
<name>A0A838YGV1_9GAMM</name>
<evidence type="ECO:0000256" key="2">
    <source>
        <dbReference type="HAMAP-Rule" id="MF_01805"/>
    </source>
</evidence>
<dbReference type="AlphaFoldDB" id="A0A838YGV1"/>
<dbReference type="PANTHER" id="PTHR33969">
    <property type="entry name" value="SEGREGATION AND CONDENSATION PROTEIN A"/>
    <property type="match status" value="1"/>
</dbReference>